<evidence type="ECO:0000313" key="9">
    <source>
        <dbReference type="EMBL" id="SOY31732.1"/>
    </source>
</evidence>
<keyword evidence="3" id="KW-0229">DNA integration</keyword>
<evidence type="ECO:0000256" key="4">
    <source>
        <dbReference type="ARBA" id="ARBA00023125"/>
    </source>
</evidence>
<dbReference type="EMBL" id="OFSM01000030">
    <property type="protein sequence ID" value="SOY31732.1"/>
    <property type="molecule type" value="Genomic_DNA"/>
</dbReference>
<dbReference type="PROSITE" id="PS51900">
    <property type="entry name" value="CB"/>
    <property type="match status" value="1"/>
</dbReference>
<evidence type="ECO:0000259" key="8">
    <source>
        <dbReference type="PROSITE" id="PS51900"/>
    </source>
</evidence>
<dbReference type="InterPro" id="IPR013762">
    <property type="entry name" value="Integrase-like_cat_sf"/>
</dbReference>
<dbReference type="GO" id="GO:0006310">
    <property type="term" value="P:DNA recombination"/>
    <property type="evidence" value="ECO:0007669"/>
    <property type="project" value="UniProtKB-KW"/>
</dbReference>
<keyword evidence="5" id="KW-0233">DNA recombination</keyword>
<evidence type="ECO:0000256" key="7">
    <source>
        <dbReference type="SAM" id="Coils"/>
    </source>
</evidence>
<dbReference type="InterPro" id="IPR010998">
    <property type="entry name" value="Integrase_recombinase_N"/>
</dbReference>
<dbReference type="Gene3D" id="1.10.443.10">
    <property type="entry name" value="Intergrase catalytic core"/>
    <property type="match status" value="1"/>
</dbReference>
<organism evidence="9 10">
    <name type="scientific">Acetatifactor muris</name>
    <dbReference type="NCBI Taxonomy" id="879566"/>
    <lineage>
        <taxon>Bacteria</taxon>
        <taxon>Bacillati</taxon>
        <taxon>Bacillota</taxon>
        <taxon>Clostridia</taxon>
        <taxon>Lachnospirales</taxon>
        <taxon>Lachnospiraceae</taxon>
        <taxon>Acetatifactor</taxon>
    </lineage>
</organism>
<dbReference type="InterPro" id="IPR044068">
    <property type="entry name" value="CB"/>
</dbReference>
<dbReference type="Proteomes" id="UP000236311">
    <property type="component" value="Unassembled WGS sequence"/>
</dbReference>
<reference evidence="9 10" key="1">
    <citation type="submission" date="2018-01" db="EMBL/GenBank/DDBJ databases">
        <authorList>
            <person name="Gaut B.S."/>
            <person name="Morton B.R."/>
            <person name="Clegg M.T."/>
            <person name="Duvall M.R."/>
        </authorList>
    </citation>
    <scope>NUCLEOTIDE SEQUENCE [LARGE SCALE GENOMIC DNA]</scope>
    <source>
        <strain evidence="9">GP69</strain>
    </source>
</reference>
<dbReference type="InterPro" id="IPR046229">
    <property type="entry name" value="TnpC-like"/>
</dbReference>
<name>A0A2K4ZMV9_9FIRM</name>
<dbReference type="Gene3D" id="1.10.150.130">
    <property type="match status" value="1"/>
</dbReference>
<comment type="similarity">
    <text evidence="2">Belongs to the 'phage' integrase family.</text>
</comment>
<dbReference type="GO" id="GO:0015074">
    <property type="term" value="P:DNA integration"/>
    <property type="evidence" value="ECO:0007669"/>
    <property type="project" value="UniProtKB-KW"/>
</dbReference>
<keyword evidence="10" id="KW-1185">Reference proteome</keyword>
<evidence type="ECO:0000256" key="2">
    <source>
        <dbReference type="ARBA" id="ARBA00008857"/>
    </source>
</evidence>
<dbReference type="Pfam" id="PF02899">
    <property type="entry name" value="Phage_int_SAM_1"/>
    <property type="match status" value="1"/>
</dbReference>
<gene>
    <name evidence="9" type="ORF">AMURIS_04480</name>
</gene>
<evidence type="ECO:0000256" key="1">
    <source>
        <dbReference type="ARBA" id="ARBA00003283"/>
    </source>
</evidence>
<dbReference type="InterPro" id="IPR004107">
    <property type="entry name" value="Integrase_SAM-like_N"/>
</dbReference>
<feature type="domain" description="Core-binding (CB)" evidence="8">
    <location>
        <begin position="147"/>
        <end position="232"/>
    </location>
</feature>
<evidence type="ECO:0000256" key="6">
    <source>
        <dbReference type="PROSITE-ProRule" id="PRU01248"/>
    </source>
</evidence>
<dbReference type="InterPro" id="IPR011010">
    <property type="entry name" value="DNA_brk_join_enz"/>
</dbReference>
<dbReference type="Pfam" id="PF19776">
    <property type="entry name" value="DUF6262"/>
    <property type="match status" value="1"/>
</dbReference>
<evidence type="ECO:0000256" key="3">
    <source>
        <dbReference type="ARBA" id="ARBA00022908"/>
    </source>
</evidence>
<dbReference type="SUPFAM" id="SSF56349">
    <property type="entry name" value="DNA breaking-rejoining enzymes"/>
    <property type="match status" value="1"/>
</dbReference>
<keyword evidence="7" id="KW-0175">Coiled coil</keyword>
<feature type="coiled-coil region" evidence="7">
    <location>
        <begin position="529"/>
        <end position="573"/>
    </location>
</feature>
<dbReference type="GO" id="GO:0003677">
    <property type="term" value="F:DNA binding"/>
    <property type="evidence" value="ECO:0007669"/>
    <property type="project" value="UniProtKB-UniRule"/>
</dbReference>
<dbReference type="Pfam" id="PF00589">
    <property type="entry name" value="Phage_integrase"/>
    <property type="match status" value="1"/>
</dbReference>
<dbReference type="RefSeq" id="WP_242982573.1">
    <property type="nucleotide sequence ID" value="NZ_JANJZD010000031.1"/>
</dbReference>
<dbReference type="AlphaFoldDB" id="A0A2K4ZMV9"/>
<proteinExistence type="inferred from homology"/>
<keyword evidence="4 6" id="KW-0238">DNA-binding</keyword>
<protein>
    <submittedName>
        <fullName evidence="9">Site-specific tyrosine recombinase XerC</fullName>
    </submittedName>
</protein>
<accession>A0A2K4ZMV9</accession>
<sequence>MNAKDVESEIQHWDLGRDVAQTVRLQIDLLLDYTVKSVKNKEERRNRHLLALKYLLCYVENSGLQDILKMDVAQEAEFAFLLRKQMGESNVNTTKFIAFCRKTLFLEAKEINWEANVWYVEKLNISPERYSLSSTIDSFSFLDIRKEDNRKVLQEYLKYLFVVTNLNLGTIRIKQTYIKGFLKYLEKQEKTITTIDANSVKEYFEKLSIQRTSPQSYNNKIQAVTIFLQYLQMKDYVNHFAIPVFFYKKKSYPKNHEVRDLDKKLDLFMLHLSEFPEQLRIMSLILLYTGINKGKIFLLRNVDFYYENEDSWMKVPGTNRSIPIPDILHLLVLKYSEKNHIDIEMLLFLNRDKKYTARSFEELITRQCLKSGILDGEYVFKGNGYQRELCKALYRNGTSIQAIREYMGHSTDETVKNYIGWVDEKVAEKSDEFFKQEENSLGGMLLMAKYDKMNEANRQESEKKMQLAIAEIRRTASEGNTISVSDLSRNTGLSKGFFYKNEQVRNILNEEKEKQDQGTLARIKREVRDKSLEKQVELYQREIKRLLDENENLKKENQKLLRALNKLQKESSK</sequence>
<evidence type="ECO:0000313" key="10">
    <source>
        <dbReference type="Proteomes" id="UP000236311"/>
    </source>
</evidence>
<dbReference type="InterPro" id="IPR002104">
    <property type="entry name" value="Integrase_catalytic"/>
</dbReference>
<evidence type="ECO:0000256" key="5">
    <source>
        <dbReference type="ARBA" id="ARBA00023172"/>
    </source>
</evidence>
<comment type="function">
    <text evidence="1">Site-specific tyrosine recombinase, which acts by catalyzing the cutting and rejoining of the recombining DNA molecules.</text>
</comment>